<evidence type="ECO:0000256" key="5">
    <source>
        <dbReference type="ARBA" id="ARBA00022842"/>
    </source>
</evidence>
<dbReference type="PANTHER" id="PTHR19136:SF81">
    <property type="entry name" value="MOLYBDENUM COFACTOR GUANYLYLTRANSFERASE"/>
    <property type="match status" value="1"/>
</dbReference>
<evidence type="ECO:0000259" key="9">
    <source>
        <dbReference type="Pfam" id="PF12804"/>
    </source>
</evidence>
<keyword evidence="7 8" id="KW-0501">Molybdenum cofactor biosynthesis</keyword>
<evidence type="ECO:0000256" key="3">
    <source>
        <dbReference type="ARBA" id="ARBA00022723"/>
    </source>
</evidence>
<feature type="domain" description="MobA-like NTP transferase" evidence="9">
    <location>
        <begin position="14"/>
        <end position="179"/>
    </location>
</feature>
<evidence type="ECO:0000256" key="4">
    <source>
        <dbReference type="ARBA" id="ARBA00022741"/>
    </source>
</evidence>
<dbReference type="InterPro" id="IPR013482">
    <property type="entry name" value="Molybde_CF_guanTrfase"/>
</dbReference>
<comment type="subunit">
    <text evidence="8">Monomer.</text>
</comment>
<gene>
    <name evidence="8 10" type="primary">mobA</name>
    <name evidence="10" type="ORF">Q8X39_18120</name>
</gene>
<dbReference type="SUPFAM" id="SSF53448">
    <property type="entry name" value="Nucleotide-diphospho-sugar transferases"/>
    <property type="match status" value="1"/>
</dbReference>
<protein>
    <recommendedName>
        <fullName evidence="8">Molybdenum cofactor guanylyltransferase</fullName>
        <shortName evidence="8">MoCo guanylyltransferase</shortName>
        <ecNumber evidence="8">2.7.7.77</ecNumber>
    </recommendedName>
    <alternativeName>
        <fullName evidence="8">GTP:molybdopterin guanylyltransferase</fullName>
    </alternativeName>
    <alternativeName>
        <fullName evidence="8">Mo-MPT guanylyltransferase</fullName>
    </alternativeName>
    <alternativeName>
        <fullName evidence="8">Molybdopterin guanylyltransferase</fullName>
    </alternativeName>
    <alternativeName>
        <fullName evidence="8">Molybdopterin-guanine dinucleotide synthase</fullName>
        <shortName evidence="8">MGD synthase</shortName>
    </alternativeName>
</protein>
<feature type="binding site" evidence="8">
    <location>
        <begin position="17"/>
        <end position="19"/>
    </location>
    <ligand>
        <name>GTP</name>
        <dbReference type="ChEBI" id="CHEBI:37565"/>
    </ligand>
</feature>
<keyword evidence="10" id="KW-0548">Nucleotidyltransferase</keyword>
<comment type="similarity">
    <text evidence="8">Belongs to the MobA family.</text>
</comment>
<comment type="caution">
    <text evidence="10">The sequence shown here is derived from an EMBL/GenBank/DDBJ whole genome shotgun (WGS) entry which is preliminary data.</text>
</comment>
<keyword evidence="3 8" id="KW-0479">Metal-binding</keyword>
<comment type="cofactor">
    <cofactor evidence="8">
        <name>Mg(2+)</name>
        <dbReference type="ChEBI" id="CHEBI:18420"/>
    </cofactor>
</comment>
<keyword evidence="11" id="KW-1185">Reference proteome</keyword>
<keyword evidence="4 8" id="KW-0547">Nucleotide-binding</keyword>
<comment type="domain">
    <text evidence="8">The N-terminal domain determines nucleotide recognition and specific binding, while the C-terminal domain determines the specific binding to the target protein.</text>
</comment>
<dbReference type="EMBL" id="JAUZEE010000012">
    <property type="protein sequence ID" value="MDP4302559.1"/>
    <property type="molecule type" value="Genomic_DNA"/>
</dbReference>
<comment type="catalytic activity">
    <reaction evidence="8">
        <text>Mo-molybdopterin + GTP + H(+) = Mo-molybdopterin guanine dinucleotide + diphosphate</text>
        <dbReference type="Rhea" id="RHEA:34243"/>
        <dbReference type="ChEBI" id="CHEBI:15378"/>
        <dbReference type="ChEBI" id="CHEBI:33019"/>
        <dbReference type="ChEBI" id="CHEBI:37565"/>
        <dbReference type="ChEBI" id="CHEBI:71302"/>
        <dbReference type="ChEBI" id="CHEBI:71310"/>
        <dbReference type="EC" id="2.7.7.77"/>
    </reaction>
</comment>
<evidence type="ECO:0000313" key="10">
    <source>
        <dbReference type="EMBL" id="MDP4302559.1"/>
    </source>
</evidence>
<dbReference type="InterPro" id="IPR029044">
    <property type="entry name" value="Nucleotide-diphossugar_trans"/>
</dbReference>
<name>A0ABT9G7U9_LEPDI</name>
<proteinExistence type="inferred from homology"/>
<keyword evidence="1 8" id="KW-0963">Cytoplasm</keyword>
<sequence>MSSDLPPNRLHITGLVLAGGQGRRMGGLDKGLQTRDGRPLARHAAERLAPQVGALAVNANRHLDAYAAWGWPVWPDELPEGVPPHPGPLAGWLTGLRRCTTPWLLTVPCDTPAFPLDLAERLAAALQADDAELAVAATPDPAAADDALYHQPVFCLARRELAGPLAQALAGGERRVMRWAASRRLAIVRFDDVAAFDNLNTLADLHGPD</sequence>
<evidence type="ECO:0000256" key="1">
    <source>
        <dbReference type="ARBA" id="ARBA00022490"/>
    </source>
</evidence>
<feature type="binding site" evidence="8">
    <location>
        <position position="76"/>
    </location>
    <ligand>
        <name>GTP</name>
        <dbReference type="ChEBI" id="CHEBI:37565"/>
    </ligand>
</feature>
<dbReference type="GO" id="GO:0061603">
    <property type="term" value="F:molybdenum cofactor guanylyltransferase activity"/>
    <property type="evidence" value="ECO:0007669"/>
    <property type="project" value="UniProtKB-EC"/>
</dbReference>
<dbReference type="Gene3D" id="3.90.550.10">
    <property type="entry name" value="Spore Coat Polysaccharide Biosynthesis Protein SpsA, Chain A"/>
    <property type="match status" value="1"/>
</dbReference>
<evidence type="ECO:0000256" key="2">
    <source>
        <dbReference type="ARBA" id="ARBA00022679"/>
    </source>
</evidence>
<dbReference type="RefSeq" id="WP_305751098.1">
    <property type="nucleotide sequence ID" value="NZ_JAUZEE010000012.1"/>
</dbReference>
<reference evidence="10 11" key="1">
    <citation type="submission" date="2023-08" db="EMBL/GenBank/DDBJ databases">
        <authorList>
            <person name="Roldan D.M."/>
            <person name="Menes R.J."/>
        </authorList>
    </citation>
    <scope>NUCLEOTIDE SEQUENCE [LARGE SCALE GENOMIC DNA]</scope>
    <source>
        <strain evidence="10 11">CCM 2812</strain>
    </source>
</reference>
<dbReference type="Pfam" id="PF12804">
    <property type="entry name" value="NTP_transf_3"/>
    <property type="match status" value="1"/>
</dbReference>
<feature type="binding site" evidence="8">
    <location>
        <position position="110"/>
    </location>
    <ligand>
        <name>Mg(2+)</name>
        <dbReference type="ChEBI" id="CHEBI:18420"/>
    </ligand>
</feature>
<evidence type="ECO:0000256" key="6">
    <source>
        <dbReference type="ARBA" id="ARBA00023134"/>
    </source>
</evidence>
<organism evidence="10 11">
    <name type="scientific">Leptothrix discophora</name>
    <dbReference type="NCBI Taxonomy" id="89"/>
    <lineage>
        <taxon>Bacteria</taxon>
        <taxon>Pseudomonadati</taxon>
        <taxon>Pseudomonadota</taxon>
        <taxon>Betaproteobacteria</taxon>
        <taxon>Burkholderiales</taxon>
        <taxon>Sphaerotilaceae</taxon>
        <taxon>Leptothrix</taxon>
    </lineage>
</organism>
<dbReference type="InterPro" id="IPR025877">
    <property type="entry name" value="MobA-like_NTP_Trfase"/>
</dbReference>
<evidence type="ECO:0000313" key="11">
    <source>
        <dbReference type="Proteomes" id="UP001235760"/>
    </source>
</evidence>
<keyword evidence="6 8" id="KW-0342">GTP-binding</keyword>
<dbReference type="Proteomes" id="UP001235760">
    <property type="component" value="Unassembled WGS sequence"/>
</dbReference>
<accession>A0ABT9G7U9</accession>
<evidence type="ECO:0000256" key="8">
    <source>
        <dbReference type="HAMAP-Rule" id="MF_00316"/>
    </source>
</evidence>
<dbReference type="HAMAP" id="MF_00316">
    <property type="entry name" value="MobA"/>
    <property type="match status" value="1"/>
</dbReference>
<comment type="function">
    <text evidence="8">Transfers a GMP moiety from GTP to Mo-molybdopterin (Mo-MPT) cofactor (Moco or molybdenum cofactor) to form Mo-molybdopterin guanine dinucleotide (Mo-MGD) cofactor.</text>
</comment>
<feature type="binding site" evidence="8">
    <location>
        <position position="58"/>
    </location>
    <ligand>
        <name>GTP</name>
        <dbReference type="ChEBI" id="CHEBI:37565"/>
    </ligand>
</feature>
<feature type="binding site" evidence="8">
    <location>
        <position position="30"/>
    </location>
    <ligand>
        <name>GTP</name>
        <dbReference type="ChEBI" id="CHEBI:37565"/>
    </ligand>
</feature>
<dbReference type="PANTHER" id="PTHR19136">
    <property type="entry name" value="MOLYBDENUM COFACTOR GUANYLYLTRANSFERASE"/>
    <property type="match status" value="1"/>
</dbReference>
<feature type="binding site" evidence="8">
    <location>
        <position position="110"/>
    </location>
    <ligand>
        <name>GTP</name>
        <dbReference type="ChEBI" id="CHEBI:37565"/>
    </ligand>
</feature>
<comment type="subcellular location">
    <subcellularLocation>
        <location evidence="8">Cytoplasm</location>
    </subcellularLocation>
</comment>
<dbReference type="EC" id="2.7.7.77" evidence="8"/>
<evidence type="ECO:0000256" key="7">
    <source>
        <dbReference type="ARBA" id="ARBA00023150"/>
    </source>
</evidence>
<dbReference type="NCBIfam" id="TIGR02665">
    <property type="entry name" value="molyb_mobA"/>
    <property type="match status" value="1"/>
</dbReference>
<keyword evidence="2 8" id="KW-0808">Transferase</keyword>
<keyword evidence="5 8" id="KW-0460">Magnesium</keyword>
<dbReference type="CDD" id="cd02503">
    <property type="entry name" value="MobA"/>
    <property type="match status" value="1"/>
</dbReference>